<dbReference type="AlphaFoldDB" id="E1ZHQ4"/>
<sequence length="430" mass="48863">MDAGAESIIRRLQANFPEATSEASGRIISEEVLRFIKEGGGGEDQDISYLEDAIRNRLASRTGASGKAERLAATKSLFSNDEWSRISLFMALMERKDESQRAAAESVHKREVHSLMAGQVAEAQKRKLAEKEHKREELKEVDKELQEWEKEEKARRAARQQSVLKLRGDREVQLEEQANRKQAAAELRRRGEEELTARIALDVKRQIEAEAAAKAKAKEELKAFLLSNEANKKIKEEQAEVERQEDVRYMQQQAAQLDKQERERQQLLERVRAVQNRQAEDAAQRPPFKRWVAEEIIERQFQEKQAALAAEEARRKARAAEAAAKLRADIGEQRSQREAARLQELQEKRRELVALMANLEVCRKTAAEAKAAELAKMRAFKAELDQQITDNQARRSVAAMTETERKLNAELLREVEAAASGGTIPALRSP</sequence>
<dbReference type="EMBL" id="GL433847">
    <property type="protein sequence ID" value="EFN54646.1"/>
    <property type="molecule type" value="Genomic_DNA"/>
</dbReference>
<name>E1ZHQ4_CHLVA</name>
<feature type="coiled-coil region" evidence="1">
    <location>
        <begin position="303"/>
        <end position="365"/>
    </location>
</feature>
<organism evidence="3">
    <name type="scientific">Chlorella variabilis</name>
    <name type="common">Green alga</name>
    <dbReference type="NCBI Taxonomy" id="554065"/>
    <lineage>
        <taxon>Eukaryota</taxon>
        <taxon>Viridiplantae</taxon>
        <taxon>Chlorophyta</taxon>
        <taxon>core chlorophytes</taxon>
        <taxon>Trebouxiophyceae</taxon>
        <taxon>Chlorellales</taxon>
        <taxon>Chlorellaceae</taxon>
        <taxon>Chlorella clade</taxon>
        <taxon>Chlorella</taxon>
    </lineage>
</organism>
<dbReference type="InParanoid" id="E1ZHQ4"/>
<keyword evidence="1" id="KW-0175">Coiled coil</keyword>
<keyword evidence="3" id="KW-1185">Reference proteome</keyword>
<dbReference type="OrthoDB" id="543166at2759"/>
<accession>E1ZHQ4</accession>
<feature type="coiled-coil region" evidence="1">
    <location>
        <begin position="121"/>
        <end position="277"/>
    </location>
</feature>
<proteinExistence type="predicted"/>
<dbReference type="RefSeq" id="XP_005846748.1">
    <property type="nucleotide sequence ID" value="XM_005846686.1"/>
</dbReference>
<dbReference type="Proteomes" id="UP000008141">
    <property type="component" value="Unassembled WGS sequence"/>
</dbReference>
<evidence type="ECO:0008006" key="4">
    <source>
        <dbReference type="Google" id="ProtNLM"/>
    </source>
</evidence>
<gene>
    <name evidence="2" type="ORF">CHLNCDRAFT_135206</name>
</gene>
<dbReference type="eggNOG" id="ENOG502ST2Y">
    <property type="taxonomic scope" value="Eukaryota"/>
</dbReference>
<evidence type="ECO:0000313" key="3">
    <source>
        <dbReference type="Proteomes" id="UP000008141"/>
    </source>
</evidence>
<dbReference type="OMA" id="QHEIMIR"/>
<evidence type="ECO:0000256" key="1">
    <source>
        <dbReference type="SAM" id="Coils"/>
    </source>
</evidence>
<evidence type="ECO:0000313" key="2">
    <source>
        <dbReference type="EMBL" id="EFN54646.1"/>
    </source>
</evidence>
<protein>
    <recommendedName>
        <fullName evidence="4">Trichohyalin-plectin-homology domain-containing protein</fullName>
    </recommendedName>
</protein>
<reference evidence="2 3" key="1">
    <citation type="journal article" date="2010" name="Plant Cell">
        <title>The Chlorella variabilis NC64A genome reveals adaptation to photosymbiosis, coevolution with viruses, and cryptic sex.</title>
        <authorList>
            <person name="Blanc G."/>
            <person name="Duncan G."/>
            <person name="Agarkova I."/>
            <person name="Borodovsky M."/>
            <person name="Gurnon J."/>
            <person name="Kuo A."/>
            <person name="Lindquist E."/>
            <person name="Lucas S."/>
            <person name="Pangilinan J."/>
            <person name="Polle J."/>
            <person name="Salamov A."/>
            <person name="Terry A."/>
            <person name="Yamada T."/>
            <person name="Dunigan D.D."/>
            <person name="Grigoriev I.V."/>
            <person name="Claverie J.M."/>
            <person name="Van Etten J.L."/>
        </authorList>
    </citation>
    <scope>NUCLEOTIDE SEQUENCE [LARGE SCALE GENOMIC DNA]</scope>
    <source>
        <strain evidence="2 3">NC64A</strain>
    </source>
</reference>
<dbReference type="KEGG" id="cvr:CHLNCDRAFT_135206"/>
<dbReference type="GeneID" id="17354031"/>